<organism evidence="2 3">
    <name type="scientific">Phascolomyces articulosus</name>
    <dbReference type="NCBI Taxonomy" id="60185"/>
    <lineage>
        <taxon>Eukaryota</taxon>
        <taxon>Fungi</taxon>
        <taxon>Fungi incertae sedis</taxon>
        <taxon>Mucoromycota</taxon>
        <taxon>Mucoromycotina</taxon>
        <taxon>Mucoromycetes</taxon>
        <taxon>Mucorales</taxon>
        <taxon>Lichtheimiaceae</taxon>
        <taxon>Phascolomyces</taxon>
    </lineage>
</organism>
<evidence type="ECO:0000313" key="3">
    <source>
        <dbReference type="Proteomes" id="UP001209540"/>
    </source>
</evidence>
<feature type="compositionally biased region" description="Polar residues" evidence="1">
    <location>
        <begin position="1"/>
        <end position="11"/>
    </location>
</feature>
<gene>
    <name evidence="2" type="ORF">BDA99DRAFT_566917</name>
</gene>
<comment type="caution">
    <text evidence="2">The sequence shown here is derived from an EMBL/GenBank/DDBJ whole genome shotgun (WGS) entry which is preliminary data.</text>
</comment>
<keyword evidence="3" id="KW-1185">Reference proteome</keyword>
<name>A0AAD5JKW3_9FUNG</name>
<reference evidence="2" key="2">
    <citation type="submission" date="2023-02" db="EMBL/GenBank/DDBJ databases">
        <authorList>
            <consortium name="DOE Joint Genome Institute"/>
            <person name="Mondo S.J."/>
            <person name="Chang Y."/>
            <person name="Wang Y."/>
            <person name="Ahrendt S."/>
            <person name="Andreopoulos W."/>
            <person name="Barry K."/>
            <person name="Beard J."/>
            <person name="Benny G.L."/>
            <person name="Blankenship S."/>
            <person name="Bonito G."/>
            <person name="Cuomo C."/>
            <person name="Desiro A."/>
            <person name="Gervers K.A."/>
            <person name="Hundley H."/>
            <person name="Kuo A."/>
            <person name="LaButti K."/>
            <person name="Lang B.F."/>
            <person name="Lipzen A."/>
            <person name="O'Donnell K."/>
            <person name="Pangilinan J."/>
            <person name="Reynolds N."/>
            <person name="Sandor L."/>
            <person name="Smith M.W."/>
            <person name="Tsang A."/>
            <person name="Grigoriev I.V."/>
            <person name="Stajich J.E."/>
            <person name="Spatafora J.W."/>
        </authorList>
    </citation>
    <scope>NUCLEOTIDE SEQUENCE</scope>
    <source>
        <strain evidence="2">RSA 2281</strain>
    </source>
</reference>
<dbReference type="Proteomes" id="UP001209540">
    <property type="component" value="Unassembled WGS sequence"/>
</dbReference>
<feature type="compositionally biased region" description="Polar residues" evidence="1">
    <location>
        <begin position="46"/>
        <end position="57"/>
    </location>
</feature>
<feature type="region of interest" description="Disordered" evidence="1">
    <location>
        <begin position="1"/>
        <end position="79"/>
    </location>
</feature>
<evidence type="ECO:0000256" key="1">
    <source>
        <dbReference type="SAM" id="MobiDB-lite"/>
    </source>
</evidence>
<feature type="compositionally biased region" description="Polar residues" evidence="1">
    <location>
        <begin position="19"/>
        <end position="37"/>
    </location>
</feature>
<evidence type="ECO:0000313" key="2">
    <source>
        <dbReference type="EMBL" id="KAI9243058.1"/>
    </source>
</evidence>
<proteinExistence type="predicted"/>
<reference evidence="2" key="1">
    <citation type="journal article" date="2022" name="IScience">
        <title>Evolution of zygomycete secretomes and the origins of terrestrial fungal ecologies.</title>
        <authorList>
            <person name="Chang Y."/>
            <person name="Wang Y."/>
            <person name="Mondo S."/>
            <person name="Ahrendt S."/>
            <person name="Andreopoulos W."/>
            <person name="Barry K."/>
            <person name="Beard J."/>
            <person name="Benny G.L."/>
            <person name="Blankenship S."/>
            <person name="Bonito G."/>
            <person name="Cuomo C."/>
            <person name="Desiro A."/>
            <person name="Gervers K.A."/>
            <person name="Hundley H."/>
            <person name="Kuo A."/>
            <person name="LaButti K."/>
            <person name="Lang B.F."/>
            <person name="Lipzen A."/>
            <person name="O'Donnell K."/>
            <person name="Pangilinan J."/>
            <person name="Reynolds N."/>
            <person name="Sandor L."/>
            <person name="Smith M.E."/>
            <person name="Tsang A."/>
            <person name="Grigoriev I.V."/>
            <person name="Stajich J.E."/>
            <person name="Spatafora J.W."/>
        </authorList>
    </citation>
    <scope>NUCLEOTIDE SEQUENCE</scope>
    <source>
        <strain evidence="2">RSA 2281</strain>
    </source>
</reference>
<dbReference type="EMBL" id="JAIXMP010000110">
    <property type="protein sequence ID" value="KAI9243058.1"/>
    <property type="molecule type" value="Genomic_DNA"/>
</dbReference>
<dbReference type="AlphaFoldDB" id="A0AAD5JKW3"/>
<sequence>MSENFAESSSMAAHRSGSDIPSTPMSVDDNLSQATSDTTEDAPILSHQQSMMSTDTESFFAPPNATTRQKRRESWTSKNHWAKRSTRNMIDHLKNVHNITKESPAKGTSLVPHGLTHSAPALQDLKLPSDMMIKRHLTRYHGELMEKVKEKLRVVPCLAYTTDRWTTSNMKYLFLAIIAHWIDEDWVIPFIGHWV</sequence>
<protein>
    <submittedName>
        <fullName evidence="2">Uncharacterized protein</fullName>
    </submittedName>
</protein>
<accession>A0AAD5JKW3</accession>